<dbReference type="RefSeq" id="WP_183225441.1">
    <property type="nucleotide sequence ID" value="NZ_BMPW01000021.1"/>
</dbReference>
<comment type="caution">
    <text evidence="1">The sequence shown here is derived from an EMBL/GenBank/DDBJ whole genome shotgun (WGS) entry which is preliminary data.</text>
</comment>
<reference evidence="1 2" key="1">
    <citation type="submission" date="2020-08" db="EMBL/GenBank/DDBJ databases">
        <title>Genomic Encyclopedia of Type Strains, Phase III (KMG-III): the genomes of soil and plant-associated and newly described type strains.</title>
        <authorList>
            <person name="Whitman W."/>
        </authorList>
    </citation>
    <scope>NUCLEOTIDE SEQUENCE [LARGE SCALE GENOMIC DNA]</scope>
    <source>
        <strain evidence="1 2">CECT 3287</strain>
    </source>
</reference>
<dbReference type="AlphaFoldDB" id="A0A7W5FIE3"/>
<accession>A0A7W5FIE3</accession>
<dbReference type="Proteomes" id="UP000590749">
    <property type="component" value="Unassembled WGS sequence"/>
</dbReference>
<evidence type="ECO:0000313" key="1">
    <source>
        <dbReference type="EMBL" id="MBB3099385.1"/>
    </source>
</evidence>
<proteinExistence type="predicted"/>
<sequence length="125" mass="14231">MTPELRLIVDLRDLWDLKISRAARKADETGLPQDRNAYLWTCEEAHRAAWTLVETLAFYAKSGERGELCLICHMDTARFRTIPARVFIDSVPADGYYLCPNCASRYGTGMSGQTFLNYSAQMSRE</sequence>
<evidence type="ECO:0000313" key="2">
    <source>
        <dbReference type="Proteomes" id="UP000590749"/>
    </source>
</evidence>
<dbReference type="EMBL" id="JACHXF010000018">
    <property type="protein sequence ID" value="MBB3099385.1"/>
    <property type="molecule type" value="Genomic_DNA"/>
</dbReference>
<keyword evidence="2" id="KW-1185">Reference proteome</keyword>
<protein>
    <submittedName>
        <fullName evidence="1">Uncharacterized protein</fullName>
    </submittedName>
</protein>
<gene>
    <name evidence="1" type="ORF">FHR83_007091</name>
</gene>
<name>A0A7W5FIE3_9ACTN</name>
<organism evidence="1 2">
    <name type="scientific">Actinoplanes campanulatus</name>
    <dbReference type="NCBI Taxonomy" id="113559"/>
    <lineage>
        <taxon>Bacteria</taxon>
        <taxon>Bacillati</taxon>
        <taxon>Actinomycetota</taxon>
        <taxon>Actinomycetes</taxon>
        <taxon>Micromonosporales</taxon>
        <taxon>Micromonosporaceae</taxon>
        <taxon>Actinoplanes</taxon>
    </lineage>
</organism>